<gene>
    <name evidence="3" type="ORF">ENT89_00380</name>
    <name evidence="2" type="ORF">ENX77_03000</name>
</gene>
<dbReference type="EMBL" id="DTAK01000002">
    <property type="protein sequence ID" value="HGU58685.1"/>
    <property type="molecule type" value="Genomic_DNA"/>
</dbReference>
<reference evidence="2" key="1">
    <citation type="journal article" date="2020" name="mSystems">
        <title>Genome- and Community-Level Interaction Insights into Carbon Utilization and Element Cycling Functions of Hydrothermarchaeota in Hydrothermal Sediment.</title>
        <authorList>
            <person name="Zhou Z."/>
            <person name="Liu Y."/>
            <person name="Xu W."/>
            <person name="Pan J."/>
            <person name="Luo Z.H."/>
            <person name="Li M."/>
        </authorList>
    </citation>
    <scope>NUCLEOTIDE SEQUENCE [LARGE SCALE GENOMIC DNA]</scope>
    <source>
        <strain evidence="3">SpSt-62</strain>
        <strain evidence="2">SpSt-97</strain>
    </source>
</reference>
<evidence type="ECO:0000313" key="2">
    <source>
        <dbReference type="EMBL" id="HGE66082.1"/>
    </source>
</evidence>
<organism evidence="2">
    <name type="scientific">Geoglobus ahangari</name>
    <dbReference type="NCBI Taxonomy" id="113653"/>
    <lineage>
        <taxon>Archaea</taxon>
        <taxon>Methanobacteriati</taxon>
        <taxon>Methanobacteriota</taxon>
        <taxon>Archaeoglobi</taxon>
        <taxon>Archaeoglobales</taxon>
        <taxon>Archaeoglobaceae</taxon>
        <taxon>Geoglobus</taxon>
    </lineage>
</organism>
<dbReference type="InterPro" id="IPR019267">
    <property type="entry name" value="CRISPR-assoc_Cas6_C"/>
</dbReference>
<feature type="domain" description="CRISPR-associated protein Cas6 C-terminal" evidence="1">
    <location>
        <begin position="12"/>
        <end position="96"/>
    </location>
</feature>
<dbReference type="EMBL" id="DTPI01000021">
    <property type="protein sequence ID" value="HGE66082.1"/>
    <property type="molecule type" value="Genomic_DNA"/>
</dbReference>
<protein>
    <submittedName>
        <fullName evidence="2">CRISPR system precrRNA processing endoribonuclease RAMP protein Cas6</fullName>
    </submittedName>
</protein>
<dbReference type="Pfam" id="PF10040">
    <property type="entry name" value="CRISPR_Cas6"/>
    <property type="match status" value="1"/>
</dbReference>
<name>A0A7C3YF41_9EURY</name>
<dbReference type="AlphaFoldDB" id="A0A7C3YF41"/>
<sequence>MFEDREIKKFRVKFLTPCYFRIPNLDYRFVPLPLPQLLFRSLARLYEAYISSLPKEYREWLDKWGIAVSGCNIKTEKVLLKRSLWTVGFVGEANFSIPDDTYNEEFCEDYFKTT</sequence>
<evidence type="ECO:0000259" key="1">
    <source>
        <dbReference type="Pfam" id="PF10040"/>
    </source>
</evidence>
<evidence type="ECO:0000313" key="3">
    <source>
        <dbReference type="EMBL" id="HGU58685.1"/>
    </source>
</evidence>
<proteinExistence type="predicted"/>
<comment type="caution">
    <text evidence="2">The sequence shown here is derived from an EMBL/GenBank/DDBJ whole genome shotgun (WGS) entry which is preliminary data.</text>
</comment>
<accession>A0A7C3YF41</accession>
<dbReference type="Gene3D" id="3.30.70.1900">
    <property type="match status" value="1"/>
</dbReference>